<dbReference type="EMBL" id="OU466858">
    <property type="protein sequence ID" value="CAH2045220.1"/>
    <property type="molecule type" value="Genomic_DNA"/>
</dbReference>
<organism evidence="1 2">
    <name type="scientific">Thlaspi arvense</name>
    <name type="common">Field penny-cress</name>
    <dbReference type="NCBI Taxonomy" id="13288"/>
    <lineage>
        <taxon>Eukaryota</taxon>
        <taxon>Viridiplantae</taxon>
        <taxon>Streptophyta</taxon>
        <taxon>Embryophyta</taxon>
        <taxon>Tracheophyta</taxon>
        <taxon>Spermatophyta</taxon>
        <taxon>Magnoliopsida</taxon>
        <taxon>eudicotyledons</taxon>
        <taxon>Gunneridae</taxon>
        <taxon>Pentapetalae</taxon>
        <taxon>rosids</taxon>
        <taxon>malvids</taxon>
        <taxon>Brassicales</taxon>
        <taxon>Brassicaceae</taxon>
        <taxon>Thlaspideae</taxon>
        <taxon>Thlaspi</taxon>
    </lineage>
</organism>
<dbReference type="Proteomes" id="UP000836841">
    <property type="component" value="Chromosome 2"/>
</dbReference>
<dbReference type="Gene3D" id="3.80.10.10">
    <property type="entry name" value="Ribonuclease Inhibitor"/>
    <property type="match status" value="1"/>
</dbReference>
<dbReference type="SUPFAM" id="SSF81383">
    <property type="entry name" value="F-box domain"/>
    <property type="match status" value="1"/>
</dbReference>
<sequence length="490" mass="54278">KLEKCVLVSLFKGFGNRKMEINCDGLGGSYAAWGVPKAGCYRDVEWGFGKLGGFGEDDFLNRFSFSSYEMLYDTVNWVGSGNGNGSVMGNTLFNDFVGFGEITGNTVFSSLPEDPFCMNIRSTLNTISDWFHENQMDLVSSDSQDEPVGTSTMLQQQISDLKFNGFEGLGEVALPEDPFCMKVRSTLNTISDWFHENRRDLVSESHGDPVCAVDGKQQLEGSDVDDDGGEEPHDAFELVLPYLEMKDVLAVEGVCRSLRDSVRKEPFLWRAIDLSDSSLKYRVTDDSLLKLTRRAQGKLQCLNLGGCVSITDNGMMQVLASNPHLTKLSVSGCLGLSTAGMLSILRDLKSSNRLGVKSLITGGALYFTKEQFKELNLLLGSDAKAGAKSRRQRLYTSCRSEFSLDDDRVTDLEICPWCEKPSLVFDCAAESCPLKEHPCPKSSCRACIVCIERCHDCGSCLNDCEHKPFCFAFSCVICYKKRSNQLQELL</sequence>
<dbReference type="PANTHER" id="PTHR13382">
    <property type="entry name" value="MITOCHONDRIAL ATP SYNTHASE COUPLING FACTOR B"/>
    <property type="match status" value="1"/>
</dbReference>
<accession>A0AAU9RKM7</accession>
<evidence type="ECO:0000313" key="1">
    <source>
        <dbReference type="EMBL" id="CAH2045220.1"/>
    </source>
</evidence>
<feature type="non-terminal residue" evidence="1">
    <location>
        <position position="1"/>
    </location>
</feature>
<evidence type="ECO:0000313" key="2">
    <source>
        <dbReference type="Proteomes" id="UP000836841"/>
    </source>
</evidence>
<dbReference type="InterPro" id="IPR036047">
    <property type="entry name" value="F-box-like_dom_sf"/>
</dbReference>
<dbReference type="AlphaFoldDB" id="A0AAU9RKM7"/>
<gene>
    <name evidence="1" type="ORF">TAV2_LOCUS7340</name>
</gene>
<dbReference type="InterPro" id="IPR050648">
    <property type="entry name" value="F-box_LRR-repeat"/>
</dbReference>
<dbReference type="GO" id="GO:0005737">
    <property type="term" value="C:cytoplasm"/>
    <property type="evidence" value="ECO:0007669"/>
    <property type="project" value="TreeGrafter"/>
</dbReference>
<protein>
    <recommendedName>
        <fullName evidence="3">F-box protein</fullName>
    </recommendedName>
</protein>
<dbReference type="PANTHER" id="PTHR13382:SF84">
    <property type="entry name" value="F-BOX DOMAIN-CONTAINING PROTEIN"/>
    <property type="match status" value="1"/>
</dbReference>
<dbReference type="InterPro" id="IPR032675">
    <property type="entry name" value="LRR_dom_sf"/>
</dbReference>
<keyword evidence="2" id="KW-1185">Reference proteome</keyword>
<name>A0AAU9RKM7_THLAR</name>
<reference evidence="1 2" key="1">
    <citation type="submission" date="2022-03" db="EMBL/GenBank/DDBJ databases">
        <authorList>
            <person name="Nunn A."/>
            <person name="Chopra R."/>
            <person name="Nunn A."/>
            <person name="Contreras Garrido A."/>
        </authorList>
    </citation>
    <scope>NUCLEOTIDE SEQUENCE [LARGE SCALE GENOMIC DNA]</scope>
</reference>
<proteinExistence type="predicted"/>
<dbReference type="SUPFAM" id="SSF52047">
    <property type="entry name" value="RNI-like"/>
    <property type="match status" value="1"/>
</dbReference>
<evidence type="ECO:0008006" key="3">
    <source>
        <dbReference type="Google" id="ProtNLM"/>
    </source>
</evidence>